<dbReference type="EMBL" id="GEBQ01008942">
    <property type="protein sequence ID" value="JAT31035.1"/>
    <property type="molecule type" value="Transcribed_RNA"/>
</dbReference>
<dbReference type="PANTHER" id="PTHR21143:SF133">
    <property type="entry name" value="GUSTATORY AND PHEROMONE RECEPTOR 32A-RELATED"/>
    <property type="match status" value="1"/>
</dbReference>
<protein>
    <recommendedName>
        <fullName evidence="10">Gustatory receptor</fullName>
    </recommendedName>
</protein>
<feature type="transmembrane region" description="Helical" evidence="8">
    <location>
        <begin position="140"/>
        <end position="160"/>
    </location>
</feature>
<dbReference type="GO" id="GO:0030424">
    <property type="term" value="C:axon"/>
    <property type="evidence" value="ECO:0007669"/>
    <property type="project" value="TreeGrafter"/>
</dbReference>
<evidence type="ECO:0000256" key="3">
    <source>
        <dbReference type="ARBA" id="ARBA00022692"/>
    </source>
</evidence>
<gene>
    <name evidence="9" type="ORF">g.55077</name>
</gene>
<accession>A0A1B6M538</accession>
<keyword evidence="3 8" id="KW-0812">Transmembrane</keyword>
<organism evidence="9">
    <name type="scientific">Graphocephala atropunctata</name>
    <dbReference type="NCBI Taxonomy" id="36148"/>
    <lineage>
        <taxon>Eukaryota</taxon>
        <taxon>Metazoa</taxon>
        <taxon>Ecdysozoa</taxon>
        <taxon>Arthropoda</taxon>
        <taxon>Hexapoda</taxon>
        <taxon>Insecta</taxon>
        <taxon>Pterygota</taxon>
        <taxon>Neoptera</taxon>
        <taxon>Paraneoptera</taxon>
        <taxon>Hemiptera</taxon>
        <taxon>Auchenorrhyncha</taxon>
        <taxon>Membracoidea</taxon>
        <taxon>Cicadellidae</taxon>
        <taxon>Cicadellinae</taxon>
        <taxon>Cicadellini</taxon>
        <taxon>Graphocephala</taxon>
    </lineage>
</organism>
<keyword evidence="7" id="KW-0807">Transducer</keyword>
<reference evidence="9" key="1">
    <citation type="submission" date="2015-11" db="EMBL/GenBank/DDBJ databases">
        <title>De novo transcriptome assembly of four potential Pierce s Disease insect vectors from Arizona vineyards.</title>
        <authorList>
            <person name="Tassone E.E."/>
        </authorList>
    </citation>
    <scope>NUCLEOTIDE SEQUENCE</scope>
</reference>
<keyword evidence="4 8" id="KW-1133">Transmembrane helix</keyword>
<keyword evidence="5 8" id="KW-0472">Membrane</keyword>
<feature type="transmembrane region" description="Helical" evidence="8">
    <location>
        <begin position="33"/>
        <end position="54"/>
    </location>
</feature>
<dbReference type="GO" id="GO:0030425">
    <property type="term" value="C:dendrite"/>
    <property type="evidence" value="ECO:0007669"/>
    <property type="project" value="TreeGrafter"/>
</dbReference>
<sequence>PPQQETFSIPYLNEVHWSICCVVHNLSDTYGPYLIAMVVYLFAHLIFQPYYLFLQYNMSHVNSDPAMLVTVVWILLYLCQLYLLLMPCSLAISEAHRSTAVVSHLLTHQGDGLLYRQLDTFAQQLSHRQVEFSASGLFPLQTPVVMSVASAVTTYLAIIIQFQGFPVNRSDNG</sequence>
<dbReference type="GO" id="GO:0007165">
    <property type="term" value="P:signal transduction"/>
    <property type="evidence" value="ECO:0007669"/>
    <property type="project" value="UniProtKB-KW"/>
</dbReference>
<dbReference type="GO" id="GO:0050909">
    <property type="term" value="P:sensory perception of taste"/>
    <property type="evidence" value="ECO:0007669"/>
    <property type="project" value="InterPro"/>
</dbReference>
<feature type="non-terminal residue" evidence="9">
    <location>
        <position position="1"/>
    </location>
</feature>
<name>A0A1B6M538_9HEMI</name>
<comment type="subcellular location">
    <subcellularLocation>
        <location evidence="1">Cell membrane</location>
        <topology evidence="1">Multi-pass membrane protein</topology>
    </subcellularLocation>
</comment>
<evidence type="ECO:0000256" key="4">
    <source>
        <dbReference type="ARBA" id="ARBA00022989"/>
    </source>
</evidence>
<evidence type="ECO:0008006" key="10">
    <source>
        <dbReference type="Google" id="ProtNLM"/>
    </source>
</evidence>
<dbReference type="AlphaFoldDB" id="A0A1B6M538"/>
<evidence type="ECO:0000256" key="8">
    <source>
        <dbReference type="SAM" id="Phobius"/>
    </source>
</evidence>
<dbReference type="Pfam" id="PF08395">
    <property type="entry name" value="7tm_7"/>
    <property type="match status" value="1"/>
</dbReference>
<dbReference type="GO" id="GO:0008049">
    <property type="term" value="P:male courtship behavior"/>
    <property type="evidence" value="ECO:0007669"/>
    <property type="project" value="TreeGrafter"/>
</dbReference>
<evidence type="ECO:0000256" key="1">
    <source>
        <dbReference type="ARBA" id="ARBA00004651"/>
    </source>
</evidence>
<evidence type="ECO:0000256" key="7">
    <source>
        <dbReference type="ARBA" id="ARBA00023224"/>
    </source>
</evidence>
<dbReference type="PANTHER" id="PTHR21143">
    <property type="entry name" value="INVERTEBRATE GUSTATORY RECEPTOR"/>
    <property type="match status" value="1"/>
</dbReference>
<dbReference type="GO" id="GO:0007635">
    <property type="term" value="P:chemosensory behavior"/>
    <property type="evidence" value="ECO:0007669"/>
    <property type="project" value="TreeGrafter"/>
</dbReference>
<feature type="transmembrane region" description="Helical" evidence="8">
    <location>
        <begin position="66"/>
        <end position="85"/>
    </location>
</feature>
<evidence type="ECO:0000313" key="9">
    <source>
        <dbReference type="EMBL" id="JAT31035.1"/>
    </source>
</evidence>
<dbReference type="InterPro" id="IPR013604">
    <property type="entry name" value="7TM_chemorcpt"/>
</dbReference>
<keyword evidence="6" id="KW-0675">Receptor</keyword>
<keyword evidence="2" id="KW-1003">Cell membrane</keyword>
<proteinExistence type="predicted"/>
<evidence type="ECO:0000256" key="2">
    <source>
        <dbReference type="ARBA" id="ARBA00022475"/>
    </source>
</evidence>
<evidence type="ECO:0000256" key="5">
    <source>
        <dbReference type="ARBA" id="ARBA00023136"/>
    </source>
</evidence>
<feature type="non-terminal residue" evidence="9">
    <location>
        <position position="173"/>
    </location>
</feature>
<evidence type="ECO:0000256" key="6">
    <source>
        <dbReference type="ARBA" id="ARBA00023170"/>
    </source>
</evidence>
<dbReference type="GO" id="GO:0043025">
    <property type="term" value="C:neuronal cell body"/>
    <property type="evidence" value="ECO:0007669"/>
    <property type="project" value="TreeGrafter"/>
</dbReference>
<dbReference type="GO" id="GO:0005886">
    <property type="term" value="C:plasma membrane"/>
    <property type="evidence" value="ECO:0007669"/>
    <property type="project" value="UniProtKB-SubCell"/>
</dbReference>